<evidence type="ECO:0008006" key="4">
    <source>
        <dbReference type="Google" id="ProtNLM"/>
    </source>
</evidence>
<dbReference type="PANTHER" id="PTHR47599:SF2">
    <property type="match status" value="1"/>
</dbReference>
<proteinExistence type="predicted"/>
<dbReference type="InterPro" id="IPR028919">
    <property type="entry name" value="Viral_movement"/>
</dbReference>
<evidence type="ECO:0000313" key="3">
    <source>
        <dbReference type="Proteomes" id="UP000824120"/>
    </source>
</evidence>
<comment type="caution">
    <text evidence="2">The sequence shown here is derived from an EMBL/GenBank/DDBJ whole genome shotgun (WGS) entry which is preliminary data.</text>
</comment>
<dbReference type="PANTHER" id="PTHR47599">
    <property type="entry name" value="CELL-TO-CELL MOVEMENT PROTEIN"/>
    <property type="match status" value="1"/>
</dbReference>
<protein>
    <recommendedName>
        <fullName evidence="4">Movement protein</fullName>
    </recommendedName>
</protein>
<dbReference type="Pfam" id="PF01107">
    <property type="entry name" value="MP"/>
    <property type="match status" value="1"/>
</dbReference>
<evidence type="ECO:0000256" key="1">
    <source>
        <dbReference type="SAM" id="MobiDB-lite"/>
    </source>
</evidence>
<sequence length="281" mass="32100">MDLGEVSTKTIYDYGWFDKIHHKQLIKIIEQSLALNSSEQTIHLLNKQDIEFYKKQYNFLHNGMVQIAFVPLTLKGLPETFLVALRDARNLHFRQSLMGSTEFTVAYGPVYFNTQPNLQLSLTDTNIIDSLTLNVKTHGYNYVPGSELICLSYRIYFKLLSMLNPRCKLYDTSDQTILVETDLVKSKFNDIPYSRHSFSDISLYVIHHISPIEPVCGPARNRVASLHTIPSIISADQNNRLVNKIKIDPRTNVVQANDNSSNISDKDIPSISEMNFDPNKT</sequence>
<accession>A0A9J5ZWJ2</accession>
<dbReference type="InterPro" id="IPR051596">
    <property type="entry name" value="Caulimoviridae_Movement"/>
</dbReference>
<dbReference type="EMBL" id="JACXVP010000003">
    <property type="protein sequence ID" value="KAG5616592.1"/>
    <property type="molecule type" value="Genomic_DNA"/>
</dbReference>
<reference evidence="2 3" key="1">
    <citation type="submission" date="2020-09" db="EMBL/GenBank/DDBJ databases">
        <title>De no assembly of potato wild relative species, Solanum commersonii.</title>
        <authorList>
            <person name="Cho K."/>
        </authorList>
    </citation>
    <scope>NUCLEOTIDE SEQUENCE [LARGE SCALE GENOMIC DNA]</scope>
    <source>
        <strain evidence="2">LZ3.2</strain>
        <tissue evidence="2">Leaf</tissue>
    </source>
</reference>
<dbReference type="Proteomes" id="UP000824120">
    <property type="component" value="Chromosome 3"/>
</dbReference>
<name>A0A9J5ZWJ2_SOLCO</name>
<gene>
    <name evidence="2" type="ORF">H5410_016416</name>
</gene>
<evidence type="ECO:0000313" key="2">
    <source>
        <dbReference type="EMBL" id="KAG5616592.1"/>
    </source>
</evidence>
<feature type="region of interest" description="Disordered" evidence="1">
    <location>
        <begin position="255"/>
        <end position="281"/>
    </location>
</feature>
<organism evidence="2 3">
    <name type="scientific">Solanum commersonii</name>
    <name type="common">Commerson's wild potato</name>
    <name type="synonym">Commerson's nightshade</name>
    <dbReference type="NCBI Taxonomy" id="4109"/>
    <lineage>
        <taxon>Eukaryota</taxon>
        <taxon>Viridiplantae</taxon>
        <taxon>Streptophyta</taxon>
        <taxon>Embryophyta</taxon>
        <taxon>Tracheophyta</taxon>
        <taxon>Spermatophyta</taxon>
        <taxon>Magnoliopsida</taxon>
        <taxon>eudicotyledons</taxon>
        <taxon>Gunneridae</taxon>
        <taxon>Pentapetalae</taxon>
        <taxon>asterids</taxon>
        <taxon>lamiids</taxon>
        <taxon>Solanales</taxon>
        <taxon>Solanaceae</taxon>
        <taxon>Solanoideae</taxon>
        <taxon>Solaneae</taxon>
        <taxon>Solanum</taxon>
    </lineage>
</organism>
<dbReference type="AlphaFoldDB" id="A0A9J5ZWJ2"/>
<keyword evidence="3" id="KW-1185">Reference proteome</keyword>
<dbReference type="OrthoDB" id="1436172at2759"/>